<protein>
    <submittedName>
        <fullName evidence="1">Uncharacterized protein</fullName>
    </submittedName>
</protein>
<name>A0ABS8W7S7_9GAMM</name>
<dbReference type="RefSeq" id="WP_233051742.1">
    <property type="nucleotide sequence ID" value="NZ_JAIMJA010000004.1"/>
</dbReference>
<organism evidence="1 2">
    <name type="scientific">Motilimonas cestriensis</name>
    <dbReference type="NCBI Taxonomy" id="2742685"/>
    <lineage>
        <taxon>Bacteria</taxon>
        <taxon>Pseudomonadati</taxon>
        <taxon>Pseudomonadota</taxon>
        <taxon>Gammaproteobacteria</taxon>
        <taxon>Alteromonadales</taxon>
        <taxon>Alteromonadales genera incertae sedis</taxon>
        <taxon>Motilimonas</taxon>
    </lineage>
</organism>
<dbReference type="EMBL" id="JAIMJA010000004">
    <property type="protein sequence ID" value="MCE2594162.1"/>
    <property type="molecule type" value="Genomic_DNA"/>
</dbReference>
<proteinExistence type="predicted"/>
<dbReference type="Proteomes" id="UP001201273">
    <property type="component" value="Unassembled WGS sequence"/>
</dbReference>
<reference evidence="1 2" key="1">
    <citation type="journal article" date="2022" name="Environ. Microbiol. Rep.">
        <title>Eco-phylogenetic analyses reveal divergent evolution of vitamin B12 metabolism in the marine bacterial family 'Psychromonadaceae'.</title>
        <authorList>
            <person name="Jin X."/>
            <person name="Yang Y."/>
            <person name="Cao H."/>
            <person name="Gao B."/>
            <person name="Zhao Z."/>
        </authorList>
    </citation>
    <scope>NUCLEOTIDE SEQUENCE [LARGE SCALE GENOMIC DNA]</scope>
    <source>
        <strain evidence="1 2">MKS20</strain>
    </source>
</reference>
<sequence>MDRMDQVFQQALNKHGDMMLDSSSGLNNVKLGLESLELITQFIEISNGLHDIFPTSLAQMLTNVQMMLHIGIDQITAHTTA</sequence>
<evidence type="ECO:0000313" key="2">
    <source>
        <dbReference type="Proteomes" id="UP001201273"/>
    </source>
</evidence>
<comment type="caution">
    <text evidence="1">The sequence shown here is derived from an EMBL/GenBank/DDBJ whole genome shotgun (WGS) entry which is preliminary data.</text>
</comment>
<keyword evidence="2" id="KW-1185">Reference proteome</keyword>
<gene>
    <name evidence="1" type="ORF">K6Y31_04970</name>
</gene>
<accession>A0ABS8W7S7</accession>
<evidence type="ECO:0000313" key="1">
    <source>
        <dbReference type="EMBL" id="MCE2594162.1"/>
    </source>
</evidence>